<accession>A0A3Q7XKQ7</accession>
<name>A0A3Q7XKQ7_CICAR</name>
<dbReference type="Pfam" id="PF07727">
    <property type="entry name" value="RVT_2"/>
    <property type="match status" value="1"/>
</dbReference>
<proteinExistence type="predicted"/>
<dbReference type="InterPro" id="IPR013103">
    <property type="entry name" value="RVT_2"/>
</dbReference>
<dbReference type="PANTHER" id="PTHR11439">
    <property type="entry name" value="GAG-POL-RELATED RETROTRANSPOSON"/>
    <property type="match status" value="1"/>
</dbReference>
<reference evidence="3" key="1">
    <citation type="submission" date="2025-08" db="UniProtKB">
        <authorList>
            <consortium name="RefSeq"/>
        </authorList>
    </citation>
    <scope>IDENTIFICATION</scope>
    <source>
        <tissue evidence="3">Etiolated seedlings</tissue>
    </source>
</reference>
<sequence length="138" mass="15418">MTSILDVNNAFLHGDLHEDVYMQLPPDDIVLTSNDFQKIQFVKSFLPSQFRIKDLGSLKYFLGLAVAQSSKGISHPPPPLQLSAFSESNWIAFPDYKKSTTSLLVFVGSSLISWKSKKQTVISHSSSKAEYRTLAHTI</sequence>
<evidence type="ECO:0000313" key="3">
    <source>
        <dbReference type="RefSeq" id="XP_027187138.1"/>
    </source>
</evidence>
<dbReference type="Proteomes" id="UP000087171">
    <property type="component" value="Unplaced"/>
</dbReference>
<evidence type="ECO:0000313" key="2">
    <source>
        <dbReference type="Proteomes" id="UP000087171"/>
    </source>
</evidence>
<dbReference type="PaxDb" id="3827-XP_004516791.1"/>
<feature type="domain" description="Reverse transcriptase Ty1/copia-type" evidence="1">
    <location>
        <begin position="27"/>
        <end position="73"/>
    </location>
</feature>
<evidence type="ECO:0000259" key="1">
    <source>
        <dbReference type="Pfam" id="PF07727"/>
    </source>
</evidence>
<keyword evidence="2" id="KW-1185">Reference proteome</keyword>
<dbReference type="CDD" id="cd09272">
    <property type="entry name" value="RNase_HI_RT_Ty1"/>
    <property type="match status" value="1"/>
</dbReference>
<dbReference type="InterPro" id="IPR043502">
    <property type="entry name" value="DNA/RNA_pol_sf"/>
</dbReference>
<dbReference type="SUPFAM" id="SSF56672">
    <property type="entry name" value="DNA/RNA polymerases"/>
    <property type="match status" value="1"/>
</dbReference>
<organism evidence="2 3">
    <name type="scientific">Cicer arietinum</name>
    <name type="common">Chickpea</name>
    <name type="synonym">Garbanzo</name>
    <dbReference type="NCBI Taxonomy" id="3827"/>
    <lineage>
        <taxon>Eukaryota</taxon>
        <taxon>Viridiplantae</taxon>
        <taxon>Streptophyta</taxon>
        <taxon>Embryophyta</taxon>
        <taxon>Tracheophyta</taxon>
        <taxon>Spermatophyta</taxon>
        <taxon>Magnoliopsida</taxon>
        <taxon>eudicotyledons</taxon>
        <taxon>Gunneridae</taxon>
        <taxon>Pentapetalae</taxon>
        <taxon>rosids</taxon>
        <taxon>fabids</taxon>
        <taxon>Fabales</taxon>
        <taxon>Fabaceae</taxon>
        <taxon>Papilionoideae</taxon>
        <taxon>50 kb inversion clade</taxon>
        <taxon>NPAAA clade</taxon>
        <taxon>Hologalegina</taxon>
        <taxon>IRL clade</taxon>
        <taxon>Cicereae</taxon>
        <taxon>Cicer</taxon>
    </lineage>
</organism>
<dbReference type="RefSeq" id="XP_027187138.1">
    <property type="nucleotide sequence ID" value="XM_027331337.1"/>
</dbReference>
<dbReference type="AlphaFoldDB" id="A0A3Q7XKQ7"/>
<gene>
    <name evidence="3" type="primary">LOC113784993</name>
</gene>
<dbReference type="OrthoDB" id="414945at2759"/>
<protein>
    <submittedName>
        <fullName evidence="3">Uncharacterized protein LOC113784993</fullName>
    </submittedName>
</protein>
<dbReference type="PANTHER" id="PTHR11439:SF498">
    <property type="entry name" value="DNAK FAMILY PROTEIN"/>
    <property type="match status" value="1"/>
</dbReference>